<dbReference type="AlphaFoldDB" id="A0A444HYG0"/>
<evidence type="ECO:0000259" key="1">
    <source>
        <dbReference type="Pfam" id="PF14231"/>
    </source>
</evidence>
<evidence type="ECO:0000259" key="2">
    <source>
        <dbReference type="Pfam" id="PF14232"/>
    </source>
</evidence>
<feature type="domain" description="GXWXG" evidence="1">
    <location>
        <begin position="33"/>
        <end position="86"/>
    </location>
</feature>
<proteinExistence type="predicted"/>
<evidence type="ECO:0000313" key="4">
    <source>
        <dbReference type="Proteomes" id="UP000471409"/>
    </source>
</evidence>
<dbReference type="RefSeq" id="WP_018245070.1">
    <property type="nucleotide sequence ID" value="NZ_CP121635.1"/>
</dbReference>
<feature type="domain" description="DUF4334" evidence="2">
    <location>
        <begin position="134"/>
        <end position="187"/>
    </location>
</feature>
<sequence>MNGTFQTFFSFVATNIPEGEIMRGDQQEEMAAWFRSLDPVQPKDMVGLWSGVGIPSDHPLDGVLENLNWFGKRFHSDMRADALLFTWRPGRLVALEPSFLPIRLAIKIAPFGRTFVARSWFSYLQKMLRARGTTASLRLQAVDGIETAAMIYDKQPIVDYFRRIDDDEIAGMMCVRDDPRRFFFKLRKVTD</sequence>
<dbReference type="Gene3D" id="2.40.128.580">
    <property type="entry name" value="GXWXG domain"/>
    <property type="match status" value="1"/>
</dbReference>
<evidence type="ECO:0000313" key="3">
    <source>
        <dbReference type="EMBL" id="NEK52381.1"/>
    </source>
</evidence>
<dbReference type="EMBL" id="WXXP01000010">
    <property type="protein sequence ID" value="NEK52381.1"/>
    <property type="molecule type" value="Genomic_DNA"/>
</dbReference>
<accession>A0A444HYG0</accession>
<organism evidence="3 4">
    <name type="scientific">Rhizobium leguminosarum</name>
    <dbReference type="NCBI Taxonomy" id="384"/>
    <lineage>
        <taxon>Bacteria</taxon>
        <taxon>Pseudomonadati</taxon>
        <taxon>Pseudomonadota</taxon>
        <taxon>Alphaproteobacteria</taxon>
        <taxon>Hyphomicrobiales</taxon>
        <taxon>Rhizobiaceae</taxon>
        <taxon>Rhizobium/Agrobacterium group</taxon>
        <taxon>Rhizobium</taxon>
    </lineage>
</organism>
<gene>
    <name evidence="3" type="ORF">GUK36_23440</name>
</gene>
<dbReference type="Pfam" id="PF14232">
    <property type="entry name" value="DUF4334"/>
    <property type="match status" value="1"/>
</dbReference>
<name>A0A444HYG0_RHILE</name>
<reference evidence="3 4" key="1">
    <citation type="submission" date="2020-01" db="EMBL/GenBank/DDBJ databases">
        <title>Rhizobium genotypes associated with high levels of biological nitrogen fixation by grain legumes in a temperate-maritime cropping system.</title>
        <authorList>
            <person name="Maluk M."/>
            <person name="Francesc Ferrando Molina F."/>
            <person name="Lopez Del Egido L."/>
            <person name="Lafos M."/>
            <person name="Langarica-Fuentes A."/>
            <person name="Gebre Yohannes G."/>
            <person name="Young M.W."/>
            <person name="Martin P."/>
            <person name="Gantlett R."/>
            <person name="Kenicer G."/>
            <person name="Hawes C."/>
            <person name="Begg G.S."/>
            <person name="Quilliam R.S."/>
            <person name="Squire G.R."/>
            <person name="Poole P.S."/>
            <person name="Young P.W."/>
            <person name="Iannetta P.M."/>
            <person name="James E.K."/>
        </authorList>
    </citation>
    <scope>NUCLEOTIDE SEQUENCE [LARGE SCALE GENOMIC DNA]</scope>
    <source>
        <strain evidence="3 4">JHI944</strain>
    </source>
</reference>
<dbReference type="InterPro" id="IPR025568">
    <property type="entry name" value="DUF4334"/>
</dbReference>
<comment type="caution">
    <text evidence="3">The sequence shown here is derived from an EMBL/GenBank/DDBJ whole genome shotgun (WGS) entry which is preliminary data.</text>
</comment>
<protein>
    <submittedName>
        <fullName evidence="3">DUF4334 domain-containing protein</fullName>
    </submittedName>
</protein>
<dbReference type="Proteomes" id="UP000471409">
    <property type="component" value="Unassembled WGS sequence"/>
</dbReference>
<dbReference type="Pfam" id="PF14231">
    <property type="entry name" value="GXWXG"/>
    <property type="match status" value="1"/>
</dbReference>
<dbReference type="InterPro" id="IPR025951">
    <property type="entry name" value="GXWXG_dom"/>
</dbReference>